<sequence length="41" mass="4571">MTSFVPASRLYDVHSETTIEHPAVQALDDDVRRALERGESA</sequence>
<organism evidence="1 2">
    <name type="scientific">Natronoglomus mannanivorans</name>
    <dbReference type="NCBI Taxonomy" id="2979990"/>
    <lineage>
        <taxon>Archaea</taxon>
        <taxon>Methanobacteriati</taxon>
        <taxon>Methanobacteriota</taxon>
        <taxon>Stenosarchaea group</taxon>
        <taxon>Halobacteria</taxon>
        <taxon>Halobacteriales</taxon>
        <taxon>Natrialbaceae</taxon>
        <taxon>Natronoglomus</taxon>
    </lineage>
</organism>
<dbReference type="AlphaFoldDB" id="A0AAP3E362"/>
<reference evidence="1" key="1">
    <citation type="submission" date="2022-09" db="EMBL/GenBank/DDBJ databases">
        <title>Enrichment on poylsaccharides allowed isolation of novel metabolic and taxonomic groups of Haloarchaea.</title>
        <authorList>
            <person name="Sorokin D.Y."/>
            <person name="Elcheninov A.G."/>
            <person name="Khizhniak T.V."/>
            <person name="Kolganova T.V."/>
            <person name="Kublanov I.V."/>
        </authorList>
    </citation>
    <scope>NUCLEOTIDE SEQUENCE</scope>
    <source>
        <strain evidence="1">AArc-xg1-1</strain>
    </source>
</reference>
<evidence type="ECO:0000313" key="1">
    <source>
        <dbReference type="EMBL" id="MCU4743391.1"/>
    </source>
</evidence>
<gene>
    <name evidence="1" type="ORF">OB960_18555</name>
</gene>
<name>A0AAP3E362_9EURY</name>
<comment type="caution">
    <text evidence="1">The sequence shown here is derived from an EMBL/GenBank/DDBJ whole genome shotgun (WGS) entry which is preliminary data.</text>
</comment>
<proteinExistence type="predicted"/>
<dbReference type="RefSeq" id="WP_338005210.1">
    <property type="nucleotide sequence ID" value="NZ_JAOPKA010000015.1"/>
</dbReference>
<protein>
    <submittedName>
        <fullName evidence="1">Uncharacterized protein</fullName>
    </submittedName>
</protein>
<dbReference type="Proteomes" id="UP001321018">
    <property type="component" value="Unassembled WGS sequence"/>
</dbReference>
<evidence type="ECO:0000313" key="2">
    <source>
        <dbReference type="Proteomes" id="UP001321018"/>
    </source>
</evidence>
<accession>A0AAP3E362</accession>
<dbReference type="EMBL" id="JAOPKA010000015">
    <property type="protein sequence ID" value="MCU4743391.1"/>
    <property type="molecule type" value="Genomic_DNA"/>
</dbReference>